<evidence type="ECO:0000256" key="3">
    <source>
        <dbReference type="SAM" id="SignalP"/>
    </source>
</evidence>
<feature type="chain" id="PRO_5018618907" description="N-acylglucosamine 2-epimerase" evidence="3">
    <location>
        <begin position="26"/>
        <end position="420"/>
    </location>
</feature>
<sequence length="420" mass="46230">MTPPGPPRRHALRLGALLPLLPLMALVGCEPAHSGQRLDGPWHRQALVQGHLSHWLRVALLPNGACRSGFTRDWRLRPNARPAVELTHQARLVAALVAGHDAGLDPRCLPAAESAGRFLLKHFSDPVHGGFFHQVDLEGKPEADAKRGYGHAFALLALSELARVSPDPGWASAAFQTWQTISQQLLDRFGALVSNADRRFAHGQDESRTQNPSMHLFEALLAMAQAPQPAMAQAGLAGARQLAPWVLGSLVQGLPDGSAHLPEWYDRQWKPHTDAKGFTDLGHQFEWVHLLIDANRLGVSPTLGAVADRVLQFALAKGYDDIDGGCFNRLLPDGSIDRAKGWWQQAECLHGLMVAADATQRPELWRRVEQTQAWVQRTLVDAEHGGWRPGADCLSRTCEDLQPDPYHMAQMHRAAWRLAG</sequence>
<keyword evidence="3" id="KW-0732">Signal</keyword>
<dbReference type="GO" id="GO:0016853">
    <property type="term" value="F:isomerase activity"/>
    <property type="evidence" value="ECO:0007669"/>
    <property type="project" value="UniProtKB-KW"/>
</dbReference>
<dbReference type="Gene3D" id="1.50.10.10">
    <property type="match status" value="1"/>
</dbReference>
<dbReference type="EMBL" id="SACM01000005">
    <property type="protein sequence ID" value="RVT82916.1"/>
    <property type="molecule type" value="Genomic_DNA"/>
</dbReference>
<dbReference type="InterPro" id="IPR012341">
    <property type="entry name" value="6hp_glycosidase-like_sf"/>
</dbReference>
<dbReference type="OrthoDB" id="9806359at2"/>
<keyword evidence="5" id="KW-1185">Reference proteome</keyword>
<dbReference type="AlphaFoldDB" id="A0A3S2WLV5"/>
<dbReference type="Proteomes" id="UP000288587">
    <property type="component" value="Unassembled WGS sequence"/>
</dbReference>
<keyword evidence="2" id="KW-0413">Isomerase</keyword>
<evidence type="ECO:0000313" key="4">
    <source>
        <dbReference type="EMBL" id="RVT82916.1"/>
    </source>
</evidence>
<dbReference type="InterPro" id="IPR010819">
    <property type="entry name" value="AGE/CE"/>
</dbReference>
<gene>
    <name evidence="4" type="ORF">EOD73_15220</name>
</gene>
<proteinExistence type="inferred from homology"/>
<feature type="signal peptide" evidence="3">
    <location>
        <begin position="1"/>
        <end position="25"/>
    </location>
</feature>
<protein>
    <recommendedName>
        <fullName evidence="6">N-acylglucosamine 2-epimerase</fullName>
    </recommendedName>
</protein>
<evidence type="ECO:0000313" key="5">
    <source>
        <dbReference type="Proteomes" id="UP000288587"/>
    </source>
</evidence>
<evidence type="ECO:0000256" key="1">
    <source>
        <dbReference type="ARBA" id="ARBA00008558"/>
    </source>
</evidence>
<organism evidence="4 5">
    <name type="scientific">Inhella crocodyli</name>
    <dbReference type="NCBI Taxonomy" id="2499851"/>
    <lineage>
        <taxon>Bacteria</taxon>
        <taxon>Pseudomonadati</taxon>
        <taxon>Pseudomonadota</taxon>
        <taxon>Betaproteobacteria</taxon>
        <taxon>Burkholderiales</taxon>
        <taxon>Sphaerotilaceae</taxon>
        <taxon>Inhella</taxon>
    </lineage>
</organism>
<accession>A0A3S2WLV5</accession>
<comment type="caution">
    <text evidence="4">The sequence shown here is derived from an EMBL/GenBank/DDBJ whole genome shotgun (WGS) entry which is preliminary data.</text>
</comment>
<dbReference type="GO" id="GO:0005975">
    <property type="term" value="P:carbohydrate metabolic process"/>
    <property type="evidence" value="ECO:0007669"/>
    <property type="project" value="InterPro"/>
</dbReference>
<dbReference type="InterPro" id="IPR008928">
    <property type="entry name" value="6-hairpin_glycosidase_sf"/>
</dbReference>
<dbReference type="RefSeq" id="WP_127683897.1">
    <property type="nucleotide sequence ID" value="NZ_SACM01000005.1"/>
</dbReference>
<evidence type="ECO:0008006" key="6">
    <source>
        <dbReference type="Google" id="ProtNLM"/>
    </source>
</evidence>
<reference evidence="4 5" key="1">
    <citation type="submission" date="2019-01" db="EMBL/GenBank/DDBJ databases">
        <authorList>
            <person name="Chen W.-M."/>
        </authorList>
    </citation>
    <scope>NUCLEOTIDE SEQUENCE [LARGE SCALE GENOMIC DNA]</scope>
    <source>
        <strain evidence="4 5">CCP-18</strain>
    </source>
</reference>
<dbReference type="Pfam" id="PF07221">
    <property type="entry name" value="GlcNAc_2-epim"/>
    <property type="match status" value="1"/>
</dbReference>
<dbReference type="PANTHER" id="PTHR15108">
    <property type="entry name" value="N-ACYLGLUCOSAMINE-2-EPIMERASE"/>
    <property type="match status" value="1"/>
</dbReference>
<dbReference type="SUPFAM" id="SSF48208">
    <property type="entry name" value="Six-hairpin glycosidases"/>
    <property type="match status" value="1"/>
</dbReference>
<evidence type="ECO:0000256" key="2">
    <source>
        <dbReference type="ARBA" id="ARBA00023235"/>
    </source>
</evidence>
<name>A0A3S2WLV5_9BURK</name>
<comment type="similarity">
    <text evidence="1">Belongs to the N-acylglucosamine 2-epimerase family.</text>
</comment>